<dbReference type="EMBL" id="JBHSOD010000022">
    <property type="protein sequence ID" value="MFC5887019.1"/>
    <property type="molecule type" value="Genomic_DNA"/>
</dbReference>
<proteinExistence type="predicted"/>
<dbReference type="InterPro" id="IPR045733">
    <property type="entry name" value="DUF6087"/>
</dbReference>
<keyword evidence="3" id="KW-1185">Reference proteome</keyword>
<protein>
    <submittedName>
        <fullName evidence="2">DUF6087 family protein</fullName>
    </submittedName>
</protein>
<feature type="compositionally biased region" description="Acidic residues" evidence="1">
    <location>
        <begin position="85"/>
        <end position="95"/>
    </location>
</feature>
<evidence type="ECO:0000313" key="2">
    <source>
        <dbReference type="EMBL" id="MFC5887019.1"/>
    </source>
</evidence>
<feature type="region of interest" description="Disordered" evidence="1">
    <location>
        <begin position="76"/>
        <end position="147"/>
    </location>
</feature>
<dbReference type="RefSeq" id="WP_313764930.1">
    <property type="nucleotide sequence ID" value="NZ_BAAAVH010000051.1"/>
</dbReference>
<reference evidence="3" key="1">
    <citation type="journal article" date="2019" name="Int. J. Syst. Evol. Microbiol.">
        <title>The Global Catalogue of Microorganisms (GCM) 10K type strain sequencing project: providing services to taxonomists for standard genome sequencing and annotation.</title>
        <authorList>
            <consortium name="The Broad Institute Genomics Platform"/>
            <consortium name="The Broad Institute Genome Sequencing Center for Infectious Disease"/>
            <person name="Wu L."/>
            <person name="Ma J."/>
        </authorList>
    </citation>
    <scope>NUCLEOTIDE SEQUENCE [LARGE SCALE GENOMIC DNA]</scope>
    <source>
        <strain evidence="3">CGMCC 4.1469</strain>
    </source>
</reference>
<dbReference type="Pfam" id="PF19565">
    <property type="entry name" value="DUF6087"/>
    <property type="match status" value="1"/>
</dbReference>
<accession>A0ABW1F206</accession>
<evidence type="ECO:0000256" key="1">
    <source>
        <dbReference type="SAM" id="MobiDB-lite"/>
    </source>
</evidence>
<evidence type="ECO:0000313" key="3">
    <source>
        <dbReference type="Proteomes" id="UP001596067"/>
    </source>
</evidence>
<name>A0ABW1F206_9ACTN</name>
<sequence length="147" mass="15290">MSAEDEPLAEWYARRAGRRRAPGTRDAITLATGPRRGAHVHLDVPRLVVEWDGYVWRPVGVAANYAAAYALITRSGSGAGADAGADTDTDAEADAGADSKDDSEDGRAPGADSGARTGSAGAMPQGDTVPVVPVPREGTGRHRKPER</sequence>
<gene>
    <name evidence="2" type="ORF">ACFP0N_18780</name>
</gene>
<dbReference type="Proteomes" id="UP001596067">
    <property type="component" value="Unassembled WGS sequence"/>
</dbReference>
<organism evidence="2 3">
    <name type="scientific">Kitasatospora aburaviensis</name>
    <dbReference type="NCBI Taxonomy" id="67265"/>
    <lineage>
        <taxon>Bacteria</taxon>
        <taxon>Bacillati</taxon>
        <taxon>Actinomycetota</taxon>
        <taxon>Actinomycetes</taxon>
        <taxon>Kitasatosporales</taxon>
        <taxon>Streptomycetaceae</taxon>
        <taxon>Kitasatospora</taxon>
    </lineage>
</organism>
<comment type="caution">
    <text evidence="2">The sequence shown here is derived from an EMBL/GenBank/DDBJ whole genome shotgun (WGS) entry which is preliminary data.</text>
</comment>